<dbReference type="PANTHER" id="PTHR43237">
    <property type="entry name" value="NADP-DEPENDENT MALIC ENZYME"/>
    <property type="match status" value="1"/>
</dbReference>
<evidence type="ECO:0000256" key="1">
    <source>
        <dbReference type="ARBA" id="ARBA00001936"/>
    </source>
</evidence>
<evidence type="ECO:0000259" key="6">
    <source>
        <dbReference type="SMART" id="SM00919"/>
    </source>
</evidence>
<dbReference type="CDD" id="cd05311">
    <property type="entry name" value="NAD_bind_2_malic_enz"/>
    <property type="match status" value="1"/>
</dbReference>
<dbReference type="SMART" id="SM01274">
    <property type="entry name" value="malic"/>
    <property type="match status" value="1"/>
</dbReference>
<evidence type="ECO:0000259" key="7">
    <source>
        <dbReference type="SMART" id="SM01274"/>
    </source>
</evidence>
<dbReference type="SUPFAM" id="SSF51735">
    <property type="entry name" value="NAD(P)-binding Rossmann-fold domains"/>
    <property type="match status" value="1"/>
</dbReference>
<keyword evidence="5" id="KW-0560">Oxidoreductase</keyword>
<dbReference type="PANTHER" id="PTHR43237:SF4">
    <property type="entry name" value="NADP-DEPENDENT MALIC ENZYME"/>
    <property type="match status" value="1"/>
</dbReference>
<feature type="domain" description="Malic enzyme NAD-binding" evidence="6">
    <location>
        <begin position="160"/>
        <end position="389"/>
    </location>
</feature>
<dbReference type="SUPFAM" id="SSF53223">
    <property type="entry name" value="Aminoacid dehydrogenase-like, N-terminal domain"/>
    <property type="match status" value="1"/>
</dbReference>
<dbReference type="InterPro" id="IPR012301">
    <property type="entry name" value="Malic_N_dom"/>
</dbReference>
<evidence type="ECO:0000313" key="9">
    <source>
        <dbReference type="Proteomes" id="UP001416858"/>
    </source>
</evidence>
<evidence type="ECO:0000256" key="3">
    <source>
        <dbReference type="ARBA" id="ARBA00008785"/>
    </source>
</evidence>
<dbReference type="SMART" id="SM00919">
    <property type="entry name" value="Malic_M"/>
    <property type="match status" value="1"/>
</dbReference>
<accession>A0ABP9VSS0</accession>
<dbReference type="Proteomes" id="UP001416858">
    <property type="component" value="Unassembled WGS sequence"/>
</dbReference>
<dbReference type="InterPro" id="IPR051674">
    <property type="entry name" value="Malate_Decarboxylase"/>
</dbReference>
<dbReference type="InterPro" id="IPR036291">
    <property type="entry name" value="NAD(P)-bd_dom_sf"/>
</dbReference>
<name>A0ABP9VSS0_9BACT</name>
<dbReference type="Gene3D" id="3.40.50.720">
    <property type="entry name" value="NAD(P)-binding Rossmann-like Domain"/>
    <property type="match status" value="1"/>
</dbReference>
<dbReference type="Pfam" id="PF03949">
    <property type="entry name" value="Malic_M"/>
    <property type="match status" value="1"/>
</dbReference>
<dbReference type="Pfam" id="PF00390">
    <property type="entry name" value="malic"/>
    <property type="match status" value="1"/>
</dbReference>
<dbReference type="PROSITE" id="PS00331">
    <property type="entry name" value="MALIC_ENZYMES"/>
    <property type="match status" value="1"/>
</dbReference>
<feature type="domain" description="Malic enzyme N-terminal" evidence="7">
    <location>
        <begin position="16"/>
        <end position="149"/>
    </location>
</feature>
<dbReference type="Gene3D" id="3.40.50.10380">
    <property type="entry name" value="Malic enzyme, N-terminal domain"/>
    <property type="match status" value="1"/>
</dbReference>
<comment type="similarity">
    <text evidence="3">Belongs to the malic enzymes family.</text>
</comment>
<dbReference type="InterPro" id="IPR037062">
    <property type="entry name" value="Malic_N_dom_sf"/>
</dbReference>
<dbReference type="InterPro" id="IPR012302">
    <property type="entry name" value="Malic_NAD-bd"/>
</dbReference>
<gene>
    <name evidence="8" type="ORF">Rcae01_03679</name>
</gene>
<keyword evidence="9" id="KW-1185">Reference proteome</keyword>
<sequence length="394" mass="41872">MTDFFTRSLIVHEQLRGKIGMHSRMPVKTADDLSIAYTPGVARPCEVIAKDPARAWDLTIKNNSVAIVSDGSAVLGLGNIGAHAAIPVMEGKALLFREFAGIDAWPICVDTQDTQEIIDTVRRIAPVFGGINLEDIAAPKCFEVENQLQDLGIPVFHDDQHGTAIVLLAALINAAKVIDRKLTDMRVVINGAGAAGTAIARLLRCVGHDPNVCQPVLDVIVCDSRGAIHQDREGLSPEKTELLAYTNRENRQGNLADVMVDADVFIGVSKGNLLKPSHIQSMSAKPIILAMANPIPEIMPADAIAAGAAIVGTGRSDFPNQVNNVLAFPGIFRGALDSRSKRISEEMKIAAAHALAACVHEPTAEMILPNPLDQTVAPSVAAAIHSLATQTDAP</sequence>
<dbReference type="InterPro" id="IPR015884">
    <property type="entry name" value="Malic_enzyme_CS"/>
</dbReference>
<dbReference type="InterPro" id="IPR046346">
    <property type="entry name" value="Aminoacid_DH-like_N_sf"/>
</dbReference>
<proteinExistence type="inferred from homology"/>
<evidence type="ECO:0000313" key="8">
    <source>
        <dbReference type="EMBL" id="GAA5508213.1"/>
    </source>
</evidence>
<dbReference type="EMBL" id="BAABRO010000008">
    <property type="protein sequence ID" value="GAA5508213.1"/>
    <property type="molecule type" value="Genomic_DNA"/>
</dbReference>
<comment type="caution">
    <text evidence="8">The sequence shown here is derived from an EMBL/GenBank/DDBJ whole genome shotgun (WGS) entry which is preliminary data.</text>
</comment>
<comment type="cofactor">
    <cofactor evidence="1">
        <name>Mn(2+)</name>
        <dbReference type="ChEBI" id="CHEBI:29035"/>
    </cofactor>
</comment>
<evidence type="ECO:0000256" key="2">
    <source>
        <dbReference type="ARBA" id="ARBA00001946"/>
    </source>
</evidence>
<organism evidence="8 9">
    <name type="scientific">Novipirellula caenicola</name>
    <dbReference type="NCBI Taxonomy" id="1536901"/>
    <lineage>
        <taxon>Bacteria</taxon>
        <taxon>Pseudomonadati</taxon>
        <taxon>Planctomycetota</taxon>
        <taxon>Planctomycetia</taxon>
        <taxon>Pirellulales</taxon>
        <taxon>Pirellulaceae</taxon>
        <taxon>Novipirellula</taxon>
    </lineage>
</organism>
<keyword evidence="4" id="KW-0479">Metal-binding</keyword>
<protein>
    <submittedName>
        <fullName evidence="8">NAD-dependent malic enzyme</fullName>
    </submittedName>
</protein>
<dbReference type="PIRSF" id="PIRSF000106">
    <property type="entry name" value="ME"/>
    <property type="match status" value="1"/>
</dbReference>
<evidence type="ECO:0000256" key="5">
    <source>
        <dbReference type="ARBA" id="ARBA00023002"/>
    </source>
</evidence>
<reference evidence="8 9" key="1">
    <citation type="submission" date="2024-02" db="EMBL/GenBank/DDBJ databases">
        <title>Rhodopirellula caenicola NBRC 110016.</title>
        <authorList>
            <person name="Ichikawa N."/>
            <person name="Katano-Makiyama Y."/>
            <person name="Hidaka K."/>
        </authorList>
    </citation>
    <scope>NUCLEOTIDE SEQUENCE [LARGE SCALE GENOMIC DNA]</scope>
    <source>
        <strain evidence="8 9">NBRC 110016</strain>
    </source>
</reference>
<dbReference type="InterPro" id="IPR001891">
    <property type="entry name" value="Malic_OxRdtase"/>
</dbReference>
<dbReference type="InterPro" id="IPR045213">
    <property type="entry name" value="Malic_NAD-bd_bact_type"/>
</dbReference>
<comment type="cofactor">
    <cofactor evidence="2">
        <name>Mg(2+)</name>
        <dbReference type="ChEBI" id="CHEBI:18420"/>
    </cofactor>
</comment>
<evidence type="ECO:0000256" key="4">
    <source>
        <dbReference type="ARBA" id="ARBA00022723"/>
    </source>
</evidence>